<name>A0A8H5H7K9_9AGAR</name>
<gene>
    <name evidence="3" type="ORF">D9615_007575</name>
</gene>
<organism evidence="3 4">
    <name type="scientific">Tricholomella constricta</name>
    <dbReference type="NCBI Taxonomy" id="117010"/>
    <lineage>
        <taxon>Eukaryota</taxon>
        <taxon>Fungi</taxon>
        <taxon>Dikarya</taxon>
        <taxon>Basidiomycota</taxon>
        <taxon>Agaricomycotina</taxon>
        <taxon>Agaricomycetes</taxon>
        <taxon>Agaricomycetidae</taxon>
        <taxon>Agaricales</taxon>
        <taxon>Tricholomatineae</taxon>
        <taxon>Lyophyllaceae</taxon>
        <taxon>Tricholomella</taxon>
    </lineage>
</organism>
<dbReference type="SUPFAM" id="SSF54695">
    <property type="entry name" value="POZ domain"/>
    <property type="match status" value="1"/>
</dbReference>
<feature type="region of interest" description="Disordered" evidence="1">
    <location>
        <begin position="2756"/>
        <end position="2777"/>
    </location>
</feature>
<feature type="domain" description="BTB" evidence="2">
    <location>
        <begin position="2468"/>
        <end position="2545"/>
    </location>
</feature>
<dbReference type="NCBIfam" id="NF047352">
    <property type="entry name" value="P_loop_sacsin"/>
    <property type="match status" value="1"/>
</dbReference>
<feature type="region of interest" description="Disordered" evidence="1">
    <location>
        <begin position="2708"/>
        <end position="2730"/>
    </location>
</feature>
<dbReference type="Pfam" id="PF25794">
    <property type="entry name" value="SACS"/>
    <property type="match status" value="2"/>
</dbReference>
<dbReference type="Proteomes" id="UP000565441">
    <property type="component" value="Unassembled WGS sequence"/>
</dbReference>
<dbReference type="CDD" id="cd18186">
    <property type="entry name" value="BTB_POZ_ZBTB_KLHL-like"/>
    <property type="match status" value="1"/>
</dbReference>
<dbReference type="InterPro" id="IPR036890">
    <property type="entry name" value="HATPase_C_sf"/>
</dbReference>
<comment type="caution">
    <text evidence="3">The sequence shown here is derived from an EMBL/GenBank/DDBJ whole genome shotgun (WGS) entry which is preliminary data.</text>
</comment>
<sequence>MPVSYVGAIRSVLETYPPSKGLFRELLQNSEDAKAQKQIFVLDHRRHAADAAGLATSATRGPALLAYNDSVFTERDFESLSTIWDSSKKLDNSKIGKYGMGFRSTFHITDTPQVLSESTLVILDPLKILGADKEDIRLDLTGQDASRRAELTAPFALDVFQPDVATSLFRGSVVRLPLRTLPSEISSKVYAPAEIRQLFLDFAQEEIHIALLFLNSVSCIEMYEIDAEGRRTCLARSDVGRGERRALSEAGMMPGVDVAVFDVEEKGTRAATAAAASSERWRILHAAFPFEHAAAALKKRMGAGPEVDAAAALAKHKLHPKLAIAVPMSVVTSQGQDEWAFGGRLFTYLPLPLMTHFCVHVHALFALTPSREKLQNREEKPARGSDYHISVEWNKLLFEEYLPQAWMHLLLMLKNEGISDIFAAWPPPQSLGQLGDSGYWELLPAKLLACIVQSKSRVWPVAGLEIGGRSDYLELESVLVAAIGESQELLRALAAFGLRITRPPEFVAQLLREGAGAKMLSPATAYEYLLEHPREISSDSVVDKIPVLLRYLLSSGSVTNVIGLPLIPLSNNRRVSLTRRDGSSTIYTMLETEEFVIFGARDENAIALDRLEQSISACLKRQGPYTLNVQILTPDIVVKYLGSYPKAPGLVPGTKKVDDSIVSWLSAFWDWVRSSSFRHQLYPMIKHLPLLPTQGGLKSTDFPVFRKQGMHPSHMSILEELRVAFINEKFSWSALSHFRHFSDANNLYEILNALTMENIQAFKADEVVITELIAYISARPSGALNDDQRAKLRRLPIYPLAVAPLSSVRRRTHIPDGQRVIGAFVQDLCVLPSVRDVIFLDASQLRPSIIQMLDPNTQDRLTDIELLRMGLDQFAVQPVEKQRAFVEFMARWRSKVPWELIEKLKNTPFVATTRGQKRCPGDLIDPESPLENLFAKDSDCFPWVQGVAERKLVGDLRSLGLMQSALSTNIVKERIGFIVAHRDQRYARRLLGVIYQTGFKLTSMPEITSQWLPTPKGLLSPGECRDDPYHKELFDHVLSSLDHDVNTDRSLRELLGWNQPISLNVLVKQLSCMMALPEEQSYSRVYLIIKELIQRSLSEENVAALRNAVSDRAWVPVPGIRSRLVPTEHAVFEGEDPSVGFFQVPFAGSRERTFFMRMGCSEIPSTTAILKQLSILQATEAPSTKVAEKALRFLRLLPKNLTEEERHQILVPDVKFTLRPLPSVFYNDLAERACLVALSDGDHLAYSRIDEDLAKFLGMERLGLKFVDLKPSLGVDMGEELTTTIRNKLRSYTPRQILTEFLANAADAGATKFGILLDETQAPTQGILAREMGTFQTLSSLVIHNNAVFTDADFDGICQTGIGGKAGRTDSIGQFGFGALTMFHLTDLAMIVSGEHVLFLNPSKNALPIRDRASLRLPLRGVKQMYPGHLSALDGIFGFELGSSEPYNGTLFRLPLRSASHPARASSVLGDVWPIQRVATEIVQPFEVSAEEFMLFTGIHTIAINRRDYRGLRASRTITSRYRAEHTIGTNMSKIIDVSLEGGAGSQSTWHVVSTSLPKQEILSPHLVIKYRMRMPIMIALAARIGATHKNEPQHKLFSTVPLATSTSLPVHLTAPFILSDDRRQIRLDDLDPAVSTYNRWLLSDAIPPLYMFLLADLLQHHHSNLPWWPGDTDKEDDITARMTTSFYSKYMGDTEQRVILPAYGSPGHYLPPRDAVVLVSSSKAKALDNVFQLVKPPLASLRKRVARRAIEDAKIARLSPSYLKDIILRSPINPAPQSEFEDLHKLMLFLCEESLDDLLGLHLLPLADGSFGTFENTKDIARTYFVAHGSVHDLFLKNPRLVHRNFSTTESILDSTTRLLSIAGLNVTRLAGPGVALLLAERLKEVNTEGTLDTETQRWISAFWKEFSKFGASIEDVGAFPLVPTTNPGRYTSIDKCKSRLAVVFSNEVEEPRIWESLSSLGLTIVARHTSSFPHHLRDLLSGQDFTGFSFQDTLMAMMSIQTPSIVERFDRLSPELRTLFSTWCRRMIMSNALEGPLIASARKLPIWPAVSSQLSSQLYSANEIVMLPLGLSKDTAGRFICITASTYSTGLIKLGVQPQTFAELLATLHLPRVLPSRDVEAYRTLLEILSSSSHSSWDSLRLPDCSRVLTQPKELYVRSPLFSAAFEGSPHRFVHEAFRDLEARGELDKFGLRREGNLDHEMFKACASAISNSDSADTNALIRRATVVFESFCESLPLRITADWQWREYSSLRFIPRNSSRWQAVAPAEIDLSTYARHLPMIVSPNEILLPIYAPIAWTQRGLINQPNRRILTAYEDFGKPSFSDVVEHLKILALRVLKDHPTNRRIVRDLKATYEWLNANCESPENSRLLLQNHGLPFFLNVADLDAQWEWHSAEQLLLNESKVVDRFHPVQRFLLPFEKLLRASGVQEVFHPTAPPDSDSATDSAQLASIRKTFLELRQARKLTDVIFDAGDDIEEILPGHRTFLATYSTFFYDAFTNDIESANLLASVSNPKVVNVEDFGSRSVRFALDFAYTGTIPVVSDEDLDLCLEILRLSDYWLMDRLHDEIQRLIIRKSGVKWEQADQAPEWPQLPLGQLASREAPAESILSQSHSADSPAHIINAADAPPVSSEEVDEDSSNFIEEHMRKKTLEDDIWASEVQPHSVLCNGCKETIHLHDHYLYHNMFWEKHRDKCQSIRALLERQRVKKSKKPKHRREHRQWNSHAHKQDMAPLESNDYNDAQIEDRWEIEGQVSTSGAPPIGQQGYAEIGPSNYDPARTESMRAVQAIMMGYQEPPHERYGQKARSRPPEPPTPLHVGLQDFNSINPDDAYWSAQPFAAHIYGKV</sequence>
<keyword evidence="4" id="KW-1185">Reference proteome</keyword>
<dbReference type="OrthoDB" id="1262810at2759"/>
<protein>
    <recommendedName>
        <fullName evidence="2">BTB domain-containing protein</fullName>
    </recommendedName>
</protein>
<dbReference type="InterPro" id="IPR011333">
    <property type="entry name" value="SKP1/BTB/POZ_sf"/>
</dbReference>
<evidence type="ECO:0000313" key="4">
    <source>
        <dbReference type="Proteomes" id="UP000565441"/>
    </source>
</evidence>
<accession>A0A8H5H7K9</accession>
<dbReference type="Gene3D" id="3.30.710.10">
    <property type="entry name" value="Potassium Channel Kv1.1, Chain A"/>
    <property type="match status" value="1"/>
</dbReference>
<feature type="compositionally biased region" description="Basic residues" evidence="1">
    <location>
        <begin position="2708"/>
        <end position="2721"/>
    </location>
</feature>
<reference evidence="3 4" key="1">
    <citation type="journal article" date="2020" name="ISME J.">
        <title>Uncovering the hidden diversity of litter-decomposition mechanisms in mushroom-forming fungi.</title>
        <authorList>
            <person name="Floudas D."/>
            <person name="Bentzer J."/>
            <person name="Ahren D."/>
            <person name="Johansson T."/>
            <person name="Persson P."/>
            <person name="Tunlid A."/>
        </authorList>
    </citation>
    <scope>NUCLEOTIDE SEQUENCE [LARGE SCALE GENOMIC DNA]</scope>
    <source>
        <strain evidence="3 4">CBS 661.87</strain>
    </source>
</reference>
<dbReference type="PROSITE" id="PS50097">
    <property type="entry name" value="BTB"/>
    <property type="match status" value="1"/>
</dbReference>
<dbReference type="PANTHER" id="PTHR15600:SF42">
    <property type="entry name" value="SACSIN"/>
    <property type="match status" value="1"/>
</dbReference>
<evidence type="ECO:0000259" key="2">
    <source>
        <dbReference type="PROSITE" id="PS50097"/>
    </source>
</evidence>
<dbReference type="InterPro" id="IPR000210">
    <property type="entry name" value="BTB/POZ_dom"/>
</dbReference>
<dbReference type="EMBL" id="JAACJP010000021">
    <property type="protein sequence ID" value="KAF5378086.1"/>
    <property type="molecule type" value="Genomic_DNA"/>
</dbReference>
<evidence type="ECO:0000256" key="1">
    <source>
        <dbReference type="SAM" id="MobiDB-lite"/>
    </source>
</evidence>
<dbReference type="InterPro" id="IPR052972">
    <property type="entry name" value="Sacsin_chaperone_reg"/>
</dbReference>
<dbReference type="InterPro" id="IPR058210">
    <property type="entry name" value="SACS/Nov_dom"/>
</dbReference>
<evidence type="ECO:0000313" key="3">
    <source>
        <dbReference type="EMBL" id="KAF5378086.1"/>
    </source>
</evidence>
<proteinExistence type="predicted"/>
<dbReference type="Pfam" id="PF00651">
    <property type="entry name" value="BTB"/>
    <property type="match status" value="1"/>
</dbReference>
<dbReference type="SMART" id="SM00225">
    <property type="entry name" value="BTB"/>
    <property type="match status" value="1"/>
</dbReference>
<dbReference type="GO" id="GO:0030544">
    <property type="term" value="F:Hsp70 protein binding"/>
    <property type="evidence" value="ECO:0007669"/>
    <property type="project" value="TreeGrafter"/>
</dbReference>
<dbReference type="SUPFAM" id="SSF55874">
    <property type="entry name" value="ATPase domain of HSP90 chaperone/DNA topoisomerase II/histidine kinase"/>
    <property type="match status" value="2"/>
</dbReference>
<dbReference type="PANTHER" id="PTHR15600">
    <property type="entry name" value="SACSIN"/>
    <property type="match status" value="1"/>
</dbReference>